<evidence type="ECO:0000259" key="11">
    <source>
        <dbReference type="PROSITE" id="PS51767"/>
    </source>
</evidence>
<keyword evidence="3 10" id="KW-0732">Signal</keyword>
<dbReference type="InterPro" id="IPR001969">
    <property type="entry name" value="Aspartic_peptidase_AS"/>
</dbReference>
<evidence type="ECO:0000256" key="3">
    <source>
        <dbReference type="ARBA" id="ARBA00022729"/>
    </source>
</evidence>
<dbReference type="EMBL" id="BJWL01000016">
    <property type="protein sequence ID" value="GFZ04427.1"/>
    <property type="molecule type" value="Genomic_DNA"/>
</dbReference>
<feature type="disulfide bond" evidence="8">
    <location>
        <begin position="112"/>
        <end position="118"/>
    </location>
</feature>
<gene>
    <name evidence="12" type="ORF">Acr_16g0010510</name>
</gene>
<feature type="signal peptide" evidence="10">
    <location>
        <begin position="1"/>
        <end position="20"/>
    </location>
</feature>
<evidence type="ECO:0000256" key="7">
    <source>
        <dbReference type="ARBA" id="ARBA00023180"/>
    </source>
</evidence>
<dbReference type="InterPro" id="IPR021109">
    <property type="entry name" value="Peptidase_aspartic_dom_sf"/>
</dbReference>
<evidence type="ECO:0000313" key="13">
    <source>
        <dbReference type="Proteomes" id="UP000585474"/>
    </source>
</evidence>
<evidence type="ECO:0000256" key="9">
    <source>
        <dbReference type="RuleBase" id="RU000454"/>
    </source>
</evidence>
<comment type="similarity">
    <text evidence="1 9">Belongs to the peptidase A1 family.</text>
</comment>
<dbReference type="Gene3D" id="2.40.70.10">
    <property type="entry name" value="Acid Proteases"/>
    <property type="match status" value="3"/>
</dbReference>
<dbReference type="InterPro" id="IPR011001">
    <property type="entry name" value="Saposin-like"/>
</dbReference>
<dbReference type="GO" id="GO:0004190">
    <property type="term" value="F:aspartic-type endopeptidase activity"/>
    <property type="evidence" value="ECO:0007669"/>
    <property type="project" value="UniProtKB-KW"/>
</dbReference>
<evidence type="ECO:0000256" key="6">
    <source>
        <dbReference type="ARBA" id="ARBA00023157"/>
    </source>
</evidence>
<name>A0A7J0G0V1_9ERIC</name>
<evidence type="ECO:0000256" key="1">
    <source>
        <dbReference type="ARBA" id="ARBA00007447"/>
    </source>
</evidence>
<dbReference type="Pfam" id="PF00026">
    <property type="entry name" value="Asp"/>
    <property type="match status" value="2"/>
</dbReference>
<keyword evidence="7" id="KW-0325">Glycoprotein</keyword>
<dbReference type="PRINTS" id="PR00792">
    <property type="entry name" value="PEPSIN"/>
</dbReference>
<dbReference type="PROSITE" id="PS51767">
    <property type="entry name" value="PEPTIDASE_A1"/>
    <property type="match status" value="1"/>
</dbReference>
<organism evidence="12 13">
    <name type="scientific">Actinidia rufa</name>
    <dbReference type="NCBI Taxonomy" id="165716"/>
    <lineage>
        <taxon>Eukaryota</taxon>
        <taxon>Viridiplantae</taxon>
        <taxon>Streptophyta</taxon>
        <taxon>Embryophyta</taxon>
        <taxon>Tracheophyta</taxon>
        <taxon>Spermatophyta</taxon>
        <taxon>Magnoliopsida</taxon>
        <taxon>eudicotyledons</taxon>
        <taxon>Gunneridae</taxon>
        <taxon>Pentapetalae</taxon>
        <taxon>asterids</taxon>
        <taxon>Ericales</taxon>
        <taxon>Actinidiaceae</taxon>
        <taxon>Actinidia</taxon>
    </lineage>
</organism>
<keyword evidence="13" id="KW-1185">Reference proteome</keyword>
<dbReference type="FunFam" id="2.40.70.10:FF:000009">
    <property type="entry name" value="Aspartic proteinase A1"/>
    <property type="match status" value="1"/>
</dbReference>
<evidence type="ECO:0000256" key="4">
    <source>
        <dbReference type="ARBA" id="ARBA00022750"/>
    </source>
</evidence>
<dbReference type="OrthoDB" id="771136at2759"/>
<dbReference type="GO" id="GO:0006508">
    <property type="term" value="P:proteolysis"/>
    <property type="evidence" value="ECO:0007669"/>
    <property type="project" value="UniProtKB-KW"/>
</dbReference>
<reference evidence="12 13" key="1">
    <citation type="submission" date="2019-07" db="EMBL/GenBank/DDBJ databases">
        <title>De Novo Assembly of kiwifruit Actinidia rufa.</title>
        <authorList>
            <person name="Sugita-Konishi S."/>
            <person name="Sato K."/>
            <person name="Mori E."/>
            <person name="Abe Y."/>
            <person name="Kisaki G."/>
            <person name="Hamano K."/>
            <person name="Suezawa K."/>
            <person name="Otani M."/>
            <person name="Fukuda T."/>
            <person name="Manabe T."/>
            <person name="Gomi K."/>
            <person name="Tabuchi M."/>
            <person name="Akimitsu K."/>
            <person name="Kataoka I."/>
        </authorList>
    </citation>
    <scope>NUCLEOTIDE SEQUENCE [LARGE SCALE GENOMIC DNA]</scope>
    <source>
        <strain evidence="13">cv. Fuchu</strain>
    </source>
</reference>
<accession>A0A7J0G0V1</accession>
<keyword evidence="6 8" id="KW-1015">Disulfide bond</keyword>
<proteinExistence type="inferred from homology"/>
<sequence>MGKKLILVLICLLDFACFFAFKVSSDDGLVRIGHKRQKLDLNSINNARAEVIYSNSAKDDAVYYNSKEDVVYLRNYMDTQFYGEIGIGSPPQHFFVVFDTASSNLWVPSSKCRFAIACYLHSEYWVRLSSTYTKNGTTCKIHYGSGSIYSFFSQDNVRVGDVVIKDQVFTEATKEGLFMFMLAQFDGILGLGFQNTSVGEVNPLWYGMIQQGLVSQPVFSFWLNRDTKSKVGGEIVFGGLCSNGCTAILDTGSSFIAGPTAIITRINHAIGADGVVSLECKTVVSKYGDLIWERLIAGCCIETMVEMQNPMDLGVDKSVLCTFFEMAVYWVQAELKKQRAKEGVFKYVNELCERLPNPRKKSIVDCDNIATMPDVSFTIADKSFLLSPEQMDVAQIFSLSLQAARDHDDF</sequence>
<keyword evidence="4 9" id="KW-0064">Aspartyl protease</keyword>
<evidence type="ECO:0000256" key="10">
    <source>
        <dbReference type="SAM" id="SignalP"/>
    </source>
</evidence>
<evidence type="ECO:0000313" key="12">
    <source>
        <dbReference type="EMBL" id="GFZ04427.1"/>
    </source>
</evidence>
<dbReference type="PANTHER" id="PTHR47966">
    <property type="entry name" value="BETA-SITE APP-CLEAVING ENZYME, ISOFORM A-RELATED"/>
    <property type="match status" value="1"/>
</dbReference>
<feature type="domain" description="Peptidase A1" evidence="11">
    <location>
        <begin position="81"/>
        <end position="410"/>
    </location>
</feature>
<feature type="chain" id="PRO_5029878681" evidence="10">
    <location>
        <begin position="21"/>
        <end position="410"/>
    </location>
</feature>
<evidence type="ECO:0000256" key="8">
    <source>
        <dbReference type="PIRSR" id="PIRSR601461-2"/>
    </source>
</evidence>
<dbReference type="InterPro" id="IPR001461">
    <property type="entry name" value="Aspartic_peptidase_A1"/>
</dbReference>
<dbReference type="Proteomes" id="UP000585474">
    <property type="component" value="Unassembled WGS sequence"/>
</dbReference>
<dbReference type="SUPFAM" id="SSF47862">
    <property type="entry name" value="Saposin"/>
    <property type="match status" value="1"/>
</dbReference>
<dbReference type="InterPro" id="IPR033121">
    <property type="entry name" value="PEPTIDASE_A1"/>
</dbReference>
<evidence type="ECO:0000256" key="2">
    <source>
        <dbReference type="ARBA" id="ARBA00022670"/>
    </source>
</evidence>
<keyword evidence="5 9" id="KW-0378">Hydrolase</keyword>
<dbReference type="AlphaFoldDB" id="A0A7J0G0V1"/>
<dbReference type="PROSITE" id="PS00141">
    <property type="entry name" value="ASP_PROTEASE"/>
    <property type="match status" value="1"/>
</dbReference>
<dbReference type="PANTHER" id="PTHR47966:SF20">
    <property type="entry name" value="ASPARTIC PROTEINASE-LIKE"/>
    <property type="match status" value="1"/>
</dbReference>
<dbReference type="SUPFAM" id="SSF50630">
    <property type="entry name" value="Acid proteases"/>
    <property type="match status" value="1"/>
</dbReference>
<comment type="caution">
    <text evidence="12">The sequence shown here is derived from an EMBL/GenBank/DDBJ whole genome shotgun (WGS) entry which is preliminary data.</text>
</comment>
<keyword evidence="2 9" id="KW-0645">Protease</keyword>
<protein>
    <submittedName>
        <fullName evidence="12">Saposin-like aspartyl protease family protein</fullName>
    </submittedName>
</protein>
<evidence type="ECO:0000256" key="5">
    <source>
        <dbReference type="ARBA" id="ARBA00022801"/>
    </source>
</evidence>